<sequence>MQRTDSRQPWGELRVMPDLGHIGDETAMSLSVHLRDELLRAGAPEVGREKVEAPPDSKSGVAQSIWPLVVSGLASAAMTRMVAVVAKAWLDRAKGRKLTLECGGEKLVLEGGSAKDQSAVVQAWIDKIEAKADSDGGNSNTATDLGRDDDQPGTVTRG</sequence>
<organism evidence="2 3">
    <name type="scientific">Saccharopolyspora phatthalungensis</name>
    <dbReference type="NCBI Taxonomy" id="664693"/>
    <lineage>
        <taxon>Bacteria</taxon>
        <taxon>Bacillati</taxon>
        <taxon>Actinomycetota</taxon>
        <taxon>Actinomycetes</taxon>
        <taxon>Pseudonocardiales</taxon>
        <taxon>Pseudonocardiaceae</taxon>
        <taxon>Saccharopolyspora</taxon>
    </lineage>
</organism>
<keyword evidence="3" id="KW-1185">Reference proteome</keyword>
<name>A0A840QH93_9PSEU</name>
<dbReference type="AlphaFoldDB" id="A0A840QH93"/>
<evidence type="ECO:0000256" key="1">
    <source>
        <dbReference type="SAM" id="MobiDB-lite"/>
    </source>
</evidence>
<gene>
    <name evidence="2" type="ORF">BJ970_006949</name>
</gene>
<accession>A0A840QH93</accession>
<dbReference type="RefSeq" id="WP_184731692.1">
    <property type="nucleotide sequence ID" value="NZ_JACHIW010000002.1"/>
</dbReference>
<dbReference type="EMBL" id="JACHIW010000002">
    <property type="protein sequence ID" value="MBB5159350.1"/>
    <property type="molecule type" value="Genomic_DNA"/>
</dbReference>
<proteinExistence type="predicted"/>
<feature type="region of interest" description="Disordered" evidence="1">
    <location>
        <begin position="131"/>
        <end position="158"/>
    </location>
</feature>
<dbReference type="Proteomes" id="UP000584374">
    <property type="component" value="Unassembled WGS sequence"/>
</dbReference>
<reference evidence="2 3" key="1">
    <citation type="submission" date="2020-08" db="EMBL/GenBank/DDBJ databases">
        <title>Sequencing the genomes of 1000 actinobacteria strains.</title>
        <authorList>
            <person name="Klenk H.-P."/>
        </authorList>
    </citation>
    <scope>NUCLEOTIDE SEQUENCE [LARGE SCALE GENOMIC DNA]</scope>
    <source>
        <strain evidence="2 3">DSM 45584</strain>
    </source>
</reference>
<evidence type="ECO:0000313" key="3">
    <source>
        <dbReference type="Proteomes" id="UP000584374"/>
    </source>
</evidence>
<protein>
    <submittedName>
        <fullName evidence="2">Uncharacterized protein</fullName>
    </submittedName>
</protein>
<evidence type="ECO:0000313" key="2">
    <source>
        <dbReference type="EMBL" id="MBB5159350.1"/>
    </source>
</evidence>
<comment type="caution">
    <text evidence="2">The sequence shown here is derived from an EMBL/GenBank/DDBJ whole genome shotgun (WGS) entry which is preliminary data.</text>
</comment>